<protein>
    <recommendedName>
        <fullName evidence="3">C3H1-type domain-containing protein</fullName>
    </recommendedName>
</protein>
<feature type="compositionally biased region" description="Pro residues" evidence="2">
    <location>
        <begin position="574"/>
        <end position="586"/>
    </location>
</feature>
<feature type="compositionally biased region" description="Basic and acidic residues" evidence="2">
    <location>
        <begin position="383"/>
        <end position="395"/>
    </location>
</feature>
<dbReference type="RefSeq" id="XP_066925209.1">
    <property type="nucleotide sequence ID" value="XM_067069108.1"/>
</dbReference>
<dbReference type="Proteomes" id="UP000594262">
    <property type="component" value="Unplaced"/>
</dbReference>
<dbReference type="PROSITE" id="PS50103">
    <property type="entry name" value="ZF_C3H1"/>
    <property type="match status" value="1"/>
</dbReference>
<feature type="compositionally biased region" description="Polar residues" evidence="2">
    <location>
        <begin position="185"/>
        <end position="199"/>
    </location>
</feature>
<reference evidence="4" key="1">
    <citation type="submission" date="2021-01" db="UniProtKB">
        <authorList>
            <consortium name="EnsemblMetazoa"/>
        </authorList>
    </citation>
    <scope>IDENTIFICATION</scope>
</reference>
<dbReference type="InterPro" id="IPR000571">
    <property type="entry name" value="Znf_CCCH"/>
</dbReference>
<sequence>MMVDISIVFHYAIKKEENKDFIKKESSFNPITLSNYIVKKPAKSVNVSLYPPLPAQATPICTKSSTVFSTEQPAKTTFASSFTAPKIAKSTTTTATVTVSKVSSTEIKNSVLPTTSSPKKSLKSPPSIKAKKTFFPSDGKPKDVPIIINQGVKSLSTPIKTASKKPKKPRTPPKDRKNRILKKNLSVNKTVSDISTAQQHDTKNKKLTTEKDVGKIRDDPLSNSETIKKKSIEPLTFVNKDSNLQSAKKPEGKNKNILDSSSNTGQLNEEDLLDYEDNLSIVTDLNDMNEDELLNDDEDHNAVSKSNETSQENPIDFLTEKESTGQNQFDSFVEKDIHHEDDVMSIAATENEFNEEPWPEKPNIKKRSFSSTQLELPKSTSDSNEKVREWQRNSEKESAFKIPKLNDRIFSPNDARNQTYKRRFSSPDVSGKLSEEDFEKNRPAEKYVNSIKICFKYRDTGYCSNADCPYLHKEDPDKNFQIPDSSRKNSNIRHRSPFNSSRNLNMPPKAGRFPRPNINFGILPPHLNKYNQHNGYLPPQALRNNDISEQGQLHMPPTIVVIPPPFNQNHTFQTPPPISTFRPPPSQLTRPSQVRPIKPPQQHQIRPNQPLQPRTVKSHPAMRTDNGSKPSPPHHAPSEQDNVVRGDDISMMELHAVKGKTSAPPQPSNSVLNILPNYVVTNTSNVNDVVTEKSKFNFNKIDESNFKDKAPSDLMNLFEDTDDIEGKWKIVQYFGDDSRGADFDLGQYVLILERMLMYLKDHSTERAFHIARRIATIKFQRNLIKKEDLLIMTEIESKAGNIPKVIELLTSYRSQYGKIINVESRLNKEVLLYHSIDAEARIVGFWDDFKDTALNSDRVLEQLLVTFPEKVLPDLFTPEDISQIHLRWLVSGGVVKVSAMTNFLSLVTKFVPNSVLEYIDKHHEKIIYVSKETAVKALELAPNMPNFTDCLNCLNALSSLAPQDIWSTDPLPALWNNILSYSYRKDLVQFGEQIYGVMENLKIKADVECSMMMLMGLCKNYLFDVFERRCQDLHKQNRFPSDFVFPSHFAEELSDVLTNYEGNDTNVLHHMVKFLLQSHFPPQEHRIQEVLNMLVAKRRFSDVYDLVMKCFETKIYLSQKDLRRAVYALEEWTHNLDASINVYQKMRHSYPRPEHQCVCGGQVRTHHPPARQPSSGELASPKSSIESNQDNTTMLSSGNESIESNTQRQTNLQLSRICAQLAASSRDISKFTAFYEEACNIHCANHDKVLVGLFLGLTEKDIKSDSFQQFVVQLLQKHDKLPFDVELAIARVGLRLVRYYNDQEMWRDAGDVVEVFHAYSISYANAGEGFGTQMETKDDLAHCNISELCTRTALYSKKLTLAPDVFSHVHHCVKYENLSSEDQELYISTASDIITGSFLEAPEKTVTFFTTVYKIFEDEICSDLFNTIIEKILNSKDTIRKEKAIELLADLETISANKINVYSHETIRKLVKFYSEINQMEDARKFFSEGREMGLYKETFFDSQPFSVEIKTETNAFEIYFIIESHLDHILRHRIFGIIGNTQRLSRALDLLVVPADGTDGDQFNMRLNETMRNIGRVLTKEFCPPLQILGTTSQKFTVCPGSIAQWHKHNISRKSLVNAQRKRSVVNIRDNQENELRIRFCPTPSHSSDTTQGPLASNACPPSNPSPHGQNSIPDIRFPDTNIPTCAHRYIRKTLCTYLTQEYKTKGGYFDDDDAKDTKFKTIAKELTDAFVAELQHHQGKLFFNDQIRQRILEYVDDYYRSQEDVTSQYGPDWGQRDAVINTDQPDNSDVFDSY</sequence>
<keyword evidence="1" id="KW-0862">Zinc</keyword>
<keyword evidence="1" id="KW-0479">Metal-binding</keyword>
<organism evidence="4 5">
    <name type="scientific">Clytia hemisphaerica</name>
    <dbReference type="NCBI Taxonomy" id="252671"/>
    <lineage>
        <taxon>Eukaryota</taxon>
        <taxon>Metazoa</taxon>
        <taxon>Cnidaria</taxon>
        <taxon>Hydrozoa</taxon>
        <taxon>Hydroidolina</taxon>
        <taxon>Leptothecata</taxon>
        <taxon>Obeliida</taxon>
        <taxon>Clytiidae</taxon>
        <taxon>Clytia</taxon>
    </lineage>
</organism>
<evidence type="ECO:0000256" key="2">
    <source>
        <dbReference type="SAM" id="MobiDB-lite"/>
    </source>
</evidence>
<evidence type="ECO:0000313" key="4">
    <source>
        <dbReference type="EnsemblMetazoa" id="CLYHEMP011404.1"/>
    </source>
</evidence>
<feature type="region of interest" description="Disordered" evidence="2">
    <location>
        <begin position="155"/>
        <end position="205"/>
    </location>
</feature>
<dbReference type="EnsemblMetazoa" id="CLYHEMT011404.1">
    <property type="protein sequence ID" value="CLYHEMP011404.1"/>
    <property type="gene ID" value="CLYHEMG011404"/>
</dbReference>
<feature type="compositionally biased region" description="Low complexity" evidence="2">
    <location>
        <begin position="116"/>
        <end position="128"/>
    </location>
</feature>
<accession>A0A7M5WMG1</accession>
<feature type="region of interest" description="Disordered" evidence="2">
    <location>
        <begin position="1768"/>
        <end position="1796"/>
    </location>
</feature>
<feature type="compositionally biased region" description="Polar residues" evidence="2">
    <location>
        <begin position="369"/>
        <end position="382"/>
    </location>
</feature>
<dbReference type="GeneID" id="136812581"/>
<proteinExistence type="predicted"/>
<feature type="region of interest" description="Disordered" evidence="2">
    <location>
        <begin position="1162"/>
        <end position="1204"/>
    </location>
</feature>
<feature type="zinc finger region" description="C3H1-type" evidence="1">
    <location>
        <begin position="449"/>
        <end position="475"/>
    </location>
</feature>
<keyword evidence="1" id="KW-0863">Zinc-finger</keyword>
<dbReference type="GO" id="GO:0008270">
    <property type="term" value="F:zinc ion binding"/>
    <property type="evidence" value="ECO:0007669"/>
    <property type="project" value="UniProtKB-KW"/>
</dbReference>
<feature type="compositionally biased region" description="Polar residues" evidence="2">
    <location>
        <begin position="601"/>
        <end position="612"/>
    </location>
</feature>
<feature type="compositionally biased region" description="Basic residues" evidence="2">
    <location>
        <begin position="162"/>
        <end position="182"/>
    </location>
</feature>
<feature type="region of interest" description="Disordered" evidence="2">
    <location>
        <begin position="473"/>
        <end position="516"/>
    </location>
</feature>
<feature type="compositionally biased region" description="Polar residues" evidence="2">
    <location>
        <begin position="1172"/>
        <end position="1204"/>
    </location>
</feature>
<feature type="region of interest" description="Disordered" evidence="2">
    <location>
        <begin position="352"/>
        <end position="395"/>
    </location>
</feature>
<evidence type="ECO:0000256" key="1">
    <source>
        <dbReference type="PROSITE-ProRule" id="PRU00723"/>
    </source>
</evidence>
<name>A0A7M5WMG1_9CNID</name>
<feature type="compositionally biased region" description="Polar residues" evidence="2">
    <location>
        <begin position="1645"/>
        <end position="1654"/>
    </location>
</feature>
<feature type="region of interest" description="Disordered" evidence="2">
    <location>
        <begin position="1641"/>
        <end position="1672"/>
    </location>
</feature>
<feature type="region of interest" description="Disordered" evidence="2">
    <location>
        <begin position="562"/>
        <end position="643"/>
    </location>
</feature>
<feature type="domain" description="C3H1-type" evidence="3">
    <location>
        <begin position="449"/>
        <end position="475"/>
    </location>
</feature>
<keyword evidence="5" id="KW-1185">Reference proteome</keyword>
<evidence type="ECO:0000259" key="3">
    <source>
        <dbReference type="PROSITE" id="PS50103"/>
    </source>
</evidence>
<dbReference type="OrthoDB" id="6022747at2759"/>
<feature type="region of interest" description="Disordered" evidence="2">
    <location>
        <begin position="241"/>
        <end position="267"/>
    </location>
</feature>
<feature type="region of interest" description="Disordered" evidence="2">
    <location>
        <begin position="111"/>
        <end position="140"/>
    </location>
</feature>
<evidence type="ECO:0000313" key="5">
    <source>
        <dbReference type="Proteomes" id="UP000594262"/>
    </source>
</evidence>
<feature type="compositionally biased region" description="Polar residues" evidence="2">
    <location>
        <begin position="257"/>
        <end position="267"/>
    </location>
</feature>